<dbReference type="GO" id="GO:0003677">
    <property type="term" value="F:DNA binding"/>
    <property type="evidence" value="ECO:0007669"/>
    <property type="project" value="TreeGrafter"/>
</dbReference>
<reference evidence="2 3" key="1">
    <citation type="submission" date="2017-12" db="EMBL/GenBank/DDBJ databases">
        <title>Hemimetabolous genomes reveal molecular basis of termite eusociality.</title>
        <authorList>
            <person name="Harrison M.C."/>
            <person name="Jongepier E."/>
            <person name="Robertson H.M."/>
            <person name="Arning N."/>
            <person name="Bitard-Feildel T."/>
            <person name="Chao H."/>
            <person name="Childers C.P."/>
            <person name="Dinh H."/>
            <person name="Doddapaneni H."/>
            <person name="Dugan S."/>
            <person name="Gowin J."/>
            <person name="Greiner C."/>
            <person name="Han Y."/>
            <person name="Hu H."/>
            <person name="Hughes D.S.T."/>
            <person name="Huylmans A.-K."/>
            <person name="Kemena C."/>
            <person name="Kremer L.P.M."/>
            <person name="Lee S.L."/>
            <person name="Lopez-Ezquerra A."/>
            <person name="Mallet L."/>
            <person name="Monroy-Kuhn J.M."/>
            <person name="Moser A."/>
            <person name="Murali S.C."/>
            <person name="Muzny D.M."/>
            <person name="Otani S."/>
            <person name="Piulachs M.-D."/>
            <person name="Poelchau M."/>
            <person name="Qu J."/>
            <person name="Schaub F."/>
            <person name="Wada-Katsumata A."/>
            <person name="Worley K.C."/>
            <person name="Xie Q."/>
            <person name="Ylla G."/>
            <person name="Poulsen M."/>
            <person name="Gibbs R.A."/>
            <person name="Schal C."/>
            <person name="Richards S."/>
            <person name="Belles X."/>
            <person name="Korb J."/>
            <person name="Bornberg-Bauer E."/>
        </authorList>
    </citation>
    <scope>NUCLEOTIDE SEQUENCE [LARGE SCALE GENOMIC DNA]</scope>
    <source>
        <tissue evidence="2">Whole body</tissue>
    </source>
</reference>
<dbReference type="Proteomes" id="UP000235965">
    <property type="component" value="Unassembled WGS sequence"/>
</dbReference>
<gene>
    <name evidence="2" type="ORF">B7P43_G10140</name>
</gene>
<dbReference type="PANTHER" id="PTHR19303">
    <property type="entry name" value="TRANSPOSON"/>
    <property type="match status" value="1"/>
</dbReference>
<sequence>MLEINLPLHVLLVMNNAPAHPPGLQDDPEEFKFIKIQFLPPNTTPLLQPIDQQVISNFKKLYTKALFKRCFEVTEGTNLTPREFWKYHFHIIACLKMIEKAWQGVTKGTLTSAWKKLWPVSIVECAFEGFEIVPVEPVVNETVSLAKIMGLEVDDSDIDELVEEHSQELTTEELTEFHCFTARSCGGEFVRGVGGVFRSDRQWIAFLPSNLPGLHGLAGKGVDRSDEKTRKKKKMLDDLGDRRGYFHLKEEALDLIKWRNCFGRDCGPVVLTDY</sequence>
<protein>
    <recommendedName>
        <fullName evidence="1">DDE-1 domain-containing protein</fullName>
    </recommendedName>
</protein>
<evidence type="ECO:0000313" key="3">
    <source>
        <dbReference type="Proteomes" id="UP000235965"/>
    </source>
</evidence>
<dbReference type="AlphaFoldDB" id="A0A2J7RAD2"/>
<proteinExistence type="predicted"/>
<organism evidence="2 3">
    <name type="scientific">Cryptotermes secundus</name>
    <dbReference type="NCBI Taxonomy" id="105785"/>
    <lineage>
        <taxon>Eukaryota</taxon>
        <taxon>Metazoa</taxon>
        <taxon>Ecdysozoa</taxon>
        <taxon>Arthropoda</taxon>
        <taxon>Hexapoda</taxon>
        <taxon>Insecta</taxon>
        <taxon>Pterygota</taxon>
        <taxon>Neoptera</taxon>
        <taxon>Polyneoptera</taxon>
        <taxon>Dictyoptera</taxon>
        <taxon>Blattodea</taxon>
        <taxon>Blattoidea</taxon>
        <taxon>Termitoidae</taxon>
        <taxon>Kalotermitidae</taxon>
        <taxon>Cryptotermitinae</taxon>
        <taxon>Cryptotermes</taxon>
    </lineage>
</organism>
<dbReference type="GO" id="GO:0005634">
    <property type="term" value="C:nucleus"/>
    <property type="evidence" value="ECO:0007669"/>
    <property type="project" value="TreeGrafter"/>
</dbReference>
<accession>A0A2J7RAD2</accession>
<dbReference type="PANTHER" id="PTHR19303:SF27">
    <property type="entry name" value="HTH CENPB-TYPE DOMAIN-CONTAINING PROTEIN"/>
    <property type="match status" value="1"/>
</dbReference>
<dbReference type="Pfam" id="PF03184">
    <property type="entry name" value="DDE_1"/>
    <property type="match status" value="1"/>
</dbReference>
<dbReference type="OrthoDB" id="7995304at2759"/>
<keyword evidence="3" id="KW-1185">Reference proteome</keyword>
<dbReference type="InterPro" id="IPR050863">
    <property type="entry name" value="CenT-Element_Derived"/>
</dbReference>
<evidence type="ECO:0000313" key="2">
    <source>
        <dbReference type="EMBL" id="PNF37791.1"/>
    </source>
</evidence>
<comment type="caution">
    <text evidence="2">The sequence shown here is derived from an EMBL/GenBank/DDBJ whole genome shotgun (WGS) entry which is preliminary data.</text>
</comment>
<dbReference type="EMBL" id="NEVH01006571">
    <property type="protein sequence ID" value="PNF37791.1"/>
    <property type="molecule type" value="Genomic_DNA"/>
</dbReference>
<dbReference type="InterPro" id="IPR004875">
    <property type="entry name" value="DDE_SF_endonuclease_dom"/>
</dbReference>
<dbReference type="STRING" id="105785.A0A2J7RAD2"/>
<dbReference type="InParanoid" id="A0A2J7RAD2"/>
<evidence type="ECO:0000259" key="1">
    <source>
        <dbReference type="Pfam" id="PF03184"/>
    </source>
</evidence>
<feature type="domain" description="DDE-1" evidence="1">
    <location>
        <begin position="9"/>
        <end position="114"/>
    </location>
</feature>
<name>A0A2J7RAD2_9NEOP</name>